<gene>
    <name evidence="2" type="ORF">HNR57_007132</name>
</gene>
<keyword evidence="1" id="KW-0472">Membrane</keyword>
<dbReference type="Pfam" id="PF19853">
    <property type="entry name" value="DUF6328"/>
    <property type="match status" value="1"/>
</dbReference>
<feature type="transmembrane region" description="Helical" evidence="1">
    <location>
        <begin position="12"/>
        <end position="32"/>
    </location>
</feature>
<name>A0A7W9TJD0_9ACTN</name>
<feature type="transmembrane region" description="Helical" evidence="1">
    <location>
        <begin position="53"/>
        <end position="77"/>
    </location>
</feature>
<proteinExistence type="predicted"/>
<organism evidence="2 3">
    <name type="scientific">Streptomyces paradoxus</name>
    <dbReference type="NCBI Taxonomy" id="66375"/>
    <lineage>
        <taxon>Bacteria</taxon>
        <taxon>Bacillati</taxon>
        <taxon>Actinomycetota</taxon>
        <taxon>Actinomycetes</taxon>
        <taxon>Kitasatosporales</taxon>
        <taxon>Streptomycetaceae</taxon>
        <taxon>Streptomyces</taxon>
    </lineage>
</organism>
<evidence type="ECO:0000313" key="2">
    <source>
        <dbReference type="EMBL" id="MBB6081181.1"/>
    </source>
</evidence>
<evidence type="ECO:0000313" key="3">
    <source>
        <dbReference type="Proteomes" id="UP000591537"/>
    </source>
</evidence>
<feature type="transmembrane region" description="Helical" evidence="1">
    <location>
        <begin position="83"/>
        <end position="103"/>
    </location>
</feature>
<sequence>MFDHLADTERALYVSAVCTGAACVGAFLGPVASHRLVTSRGIKPQTVTLAARLFKAGLALLMVTISLTLLLLMRLAFDDTLGLWLTAAIVVCLSLVWVVPPLWARRHYTTKHQTPRTRQA</sequence>
<dbReference type="EMBL" id="JACHGV010000016">
    <property type="protein sequence ID" value="MBB6081181.1"/>
    <property type="molecule type" value="Genomic_DNA"/>
</dbReference>
<dbReference type="Proteomes" id="UP000591537">
    <property type="component" value="Unassembled WGS sequence"/>
</dbReference>
<dbReference type="InterPro" id="IPR046291">
    <property type="entry name" value="DUF6328"/>
</dbReference>
<keyword evidence="1" id="KW-1133">Transmembrane helix</keyword>
<reference evidence="2 3" key="1">
    <citation type="submission" date="2020-08" db="EMBL/GenBank/DDBJ databases">
        <title>Genomic Encyclopedia of Type Strains, Phase IV (KMG-IV): sequencing the most valuable type-strain genomes for metagenomic binning, comparative biology and taxonomic classification.</title>
        <authorList>
            <person name="Goeker M."/>
        </authorList>
    </citation>
    <scope>NUCLEOTIDE SEQUENCE [LARGE SCALE GENOMIC DNA]</scope>
    <source>
        <strain evidence="2 3">DSM 43350</strain>
    </source>
</reference>
<dbReference type="AlphaFoldDB" id="A0A7W9TJD0"/>
<comment type="caution">
    <text evidence="2">The sequence shown here is derived from an EMBL/GenBank/DDBJ whole genome shotgun (WGS) entry which is preliminary data.</text>
</comment>
<accession>A0A7W9TJD0</accession>
<keyword evidence="3" id="KW-1185">Reference proteome</keyword>
<keyword evidence="1" id="KW-0812">Transmembrane</keyword>
<evidence type="ECO:0000256" key="1">
    <source>
        <dbReference type="SAM" id="Phobius"/>
    </source>
</evidence>
<protein>
    <submittedName>
        <fullName evidence="2">Putative membrane protein YqjE</fullName>
    </submittedName>
</protein>